<dbReference type="GO" id="GO:0140359">
    <property type="term" value="F:ABC-type transporter activity"/>
    <property type="evidence" value="ECO:0007669"/>
    <property type="project" value="InterPro"/>
</dbReference>
<evidence type="ECO:0000256" key="5">
    <source>
        <dbReference type="SAM" id="Phobius"/>
    </source>
</evidence>
<keyword evidence="2 5" id="KW-0812">Transmembrane</keyword>
<keyword evidence="4 5" id="KW-0472">Membrane</keyword>
<dbReference type="AlphaFoldDB" id="A0A3E0AYS9"/>
<name>A0A3E0AYS9_9STAP</name>
<accession>A0A3E0AYS9</accession>
<feature type="transmembrane region" description="Helical" evidence="5">
    <location>
        <begin position="207"/>
        <end position="230"/>
    </location>
</feature>
<protein>
    <submittedName>
        <fullName evidence="7">ABC-2 type transport system permease protein</fullName>
    </submittedName>
</protein>
<dbReference type="InterPro" id="IPR013525">
    <property type="entry name" value="ABC2_TM"/>
</dbReference>
<comment type="caution">
    <text evidence="7">The sequence shown here is derived from an EMBL/GenBank/DDBJ whole genome shotgun (WGS) entry which is preliminary data.</text>
</comment>
<dbReference type="Pfam" id="PF12698">
    <property type="entry name" value="ABC2_membrane_3"/>
    <property type="match status" value="1"/>
</dbReference>
<evidence type="ECO:0000313" key="8">
    <source>
        <dbReference type="Proteomes" id="UP000257076"/>
    </source>
</evidence>
<keyword evidence="3 5" id="KW-1133">Transmembrane helix</keyword>
<dbReference type="Proteomes" id="UP000257076">
    <property type="component" value="Unassembled WGS sequence"/>
</dbReference>
<evidence type="ECO:0000256" key="3">
    <source>
        <dbReference type="ARBA" id="ARBA00022989"/>
    </source>
</evidence>
<feature type="transmembrane region" description="Helical" evidence="5">
    <location>
        <begin position="265"/>
        <end position="283"/>
    </location>
</feature>
<dbReference type="EMBL" id="QUMW01000010">
    <property type="protein sequence ID" value="REG24906.1"/>
    <property type="molecule type" value="Genomic_DNA"/>
</dbReference>
<evidence type="ECO:0000256" key="2">
    <source>
        <dbReference type="ARBA" id="ARBA00022692"/>
    </source>
</evidence>
<sequence>MMQAESSELEVVGNPDMQLESSVISSVIDTVVRHIRNSQANILTINHYAREFGMDEEAREELIFQEFVSQFIQVLSSDTLMNEHQTVQNFSTGNMYFIINGLFVIMSVWIYMLYIALMRDISSNLEDRMRVFGVTFLSQGIAKILTIGTIVTAVAALTTFGTLRLGGIELPAENLLRLLILLALYIFTTTIIMIIIDWLIPSFKISVIIQLTVLLLVVLFAGSILPRIYFPLYLDSLFEYMYSHQALSWMEEIILNGRFTMEIDIMTATLAALAILFLIASSLKERRLL</sequence>
<feature type="transmembrane region" description="Helical" evidence="5">
    <location>
        <begin position="178"/>
        <end position="200"/>
    </location>
</feature>
<evidence type="ECO:0000256" key="4">
    <source>
        <dbReference type="ARBA" id="ARBA00023136"/>
    </source>
</evidence>
<comment type="subcellular location">
    <subcellularLocation>
        <location evidence="1">Membrane</location>
        <topology evidence="1">Multi-pass membrane protein</topology>
    </subcellularLocation>
</comment>
<evidence type="ECO:0000256" key="1">
    <source>
        <dbReference type="ARBA" id="ARBA00004141"/>
    </source>
</evidence>
<feature type="transmembrane region" description="Helical" evidence="5">
    <location>
        <begin position="95"/>
        <end position="117"/>
    </location>
</feature>
<feature type="domain" description="ABC-2 type transporter transmembrane" evidence="6">
    <location>
        <begin position="5"/>
        <end position="281"/>
    </location>
</feature>
<evidence type="ECO:0000313" key="7">
    <source>
        <dbReference type="EMBL" id="REG24906.1"/>
    </source>
</evidence>
<organism evidence="7 8">
    <name type="scientific">Jeotgalicoccus halotolerans</name>
    <dbReference type="NCBI Taxonomy" id="157227"/>
    <lineage>
        <taxon>Bacteria</taxon>
        <taxon>Bacillati</taxon>
        <taxon>Bacillota</taxon>
        <taxon>Bacilli</taxon>
        <taxon>Bacillales</taxon>
        <taxon>Staphylococcaceae</taxon>
        <taxon>Jeotgalicoccus</taxon>
    </lineage>
</organism>
<proteinExistence type="predicted"/>
<evidence type="ECO:0000259" key="6">
    <source>
        <dbReference type="Pfam" id="PF12698"/>
    </source>
</evidence>
<reference evidence="7 8" key="1">
    <citation type="submission" date="2018-08" db="EMBL/GenBank/DDBJ databases">
        <title>Genomic Encyclopedia of Type Strains, Phase IV (KMG-IV): sequencing the most valuable type-strain genomes for metagenomic binning, comparative biology and taxonomic classification.</title>
        <authorList>
            <person name="Goeker M."/>
        </authorList>
    </citation>
    <scope>NUCLEOTIDE SEQUENCE [LARGE SCALE GENOMIC DNA]</scope>
    <source>
        <strain evidence="7 8">DSM 17274</strain>
    </source>
</reference>
<gene>
    <name evidence="7" type="ORF">DFR63_1217</name>
</gene>
<dbReference type="GO" id="GO:0016020">
    <property type="term" value="C:membrane"/>
    <property type="evidence" value="ECO:0007669"/>
    <property type="project" value="UniProtKB-SubCell"/>
</dbReference>
<keyword evidence="8" id="KW-1185">Reference proteome</keyword>
<feature type="transmembrane region" description="Helical" evidence="5">
    <location>
        <begin position="129"/>
        <end position="158"/>
    </location>
</feature>
<dbReference type="OrthoDB" id="2433097at2"/>